<dbReference type="RefSeq" id="WP_062278094.1">
    <property type="nucleotide sequence ID" value="NZ_DF968180.1"/>
</dbReference>
<accession>A0A0K8PA68</accession>
<dbReference type="Gene3D" id="3.30.420.40">
    <property type="match status" value="2"/>
</dbReference>
<organism evidence="2">
    <name type="scientific">Flexilinea flocculi</name>
    <dbReference type="NCBI Taxonomy" id="1678840"/>
    <lineage>
        <taxon>Bacteria</taxon>
        <taxon>Bacillati</taxon>
        <taxon>Chloroflexota</taxon>
        <taxon>Anaerolineae</taxon>
        <taxon>Anaerolineales</taxon>
        <taxon>Anaerolineaceae</taxon>
        <taxon>Flexilinea</taxon>
    </lineage>
</organism>
<dbReference type="PATRIC" id="fig|1678840.3.peg.599"/>
<reference evidence="2" key="1">
    <citation type="journal article" date="2015" name="Genome Announc.">
        <title>Draft Genome Sequence of Anaerolineae Strain TC1, a Novel Isolate from a Methanogenic Wastewater Treatment System.</title>
        <authorList>
            <person name="Matsuura N."/>
            <person name="Tourlousse D.M."/>
            <person name="Sun L."/>
            <person name="Toyonaga M."/>
            <person name="Kuroda K."/>
            <person name="Ohashi A."/>
            <person name="Cruz R."/>
            <person name="Yamaguchi T."/>
            <person name="Sekiguchi Y."/>
        </authorList>
    </citation>
    <scope>NUCLEOTIDE SEQUENCE [LARGE SCALE GENOMIC DNA]</scope>
    <source>
        <strain evidence="2">TC1</strain>
    </source>
</reference>
<comment type="similarity">
    <text evidence="1">Belongs to the ROK (NagC/XylR) family.</text>
</comment>
<dbReference type="EMBL" id="DF968180">
    <property type="protein sequence ID" value="GAP39553.1"/>
    <property type="molecule type" value="Genomic_DNA"/>
</dbReference>
<evidence type="ECO:0000313" key="3">
    <source>
        <dbReference type="Proteomes" id="UP000053370"/>
    </source>
</evidence>
<dbReference type="InterPro" id="IPR043129">
    <property type="entry name" value="ATPase_NBD"/>
</dbReference>
<gene>
    <name evidence="2" type="ORF">ATC1_1283</name>
</gene>
<keyword evidence="3" id="KW-1185">Reference proteome</keyword>
<dbReference type="Proteomes" id="UP000053370">
    <property type="component" value="Unassembled WGS sequence"/>
</dbReference>
<keyword evidence="2" id="KW-0808">Transferase</keyword>
<dbReference type="PANTHER" id="PTHR18964:SF169">
    <property type="entry name" value="N-ACETYLMANNOSAMINE KINASE"/>
    <property type="match status" value="1"/>
</dbReference>
<dbReference type="InterPro" id="IPR000600">
    <property type="entry name" value="ROK"/>
</dbReference>
<protein>
    <submittedName>
        <fullName evidence="2">Sugar kinase of the NBD/HSP70 family</fullName>
    </submittedName>
</protein>
<dbReference type="GO" id="GO:0016301">
    <property type="term" value="F:kinase activity"/>
    <property type="evidence" value="ECO:0007669"/>
    <property type="project" value="UniProtKB-KW"/>
</dbReference>
<evidence type="ECO:0000313" key="2">
    <source>
        <dbReference type="EMBL" id="GAP39553.1"/>
    </source>
</evidence>
<dbReference type="PROSITE" id="PS01125">
    <property type="entry name" value="ROK"/>
    <property type="match status" value="1"/>
</dbReference>
<proteinExistence type="inferred from homology"/>
<dbReference type="OrthoDB" id="9810372at2"/>
<evidence type="ECO:0000256" key="1">
    <source>
        <dbReference type="ARBA" id="ARBA00006479"/>
    </source>
</evidence>
<dbReference type="InterPro" id="IPR049874">
    <property type="entry name" value="ROK_cs"/>
</dbReference>
<dbReference type="AlphaFoldDB" id="A0A0K8PA68"/>
<dbReference type="PANTHER" id="PTHR18964">
    <property type="entry name" value="ROK (REPRESSOR, ORF, KINASE) FAMILY"/>
    <property type="match status" value="1"/>
</dbReference>
<name>A0A0K8PA68_9CHLR</name>
<keyword evidence="2" id="KW-0418">Kinase</keyword>
<dbReference type="SUPFAM" id="SSF53067">
    <property type="entry name" value="Actin-like ATPase domain"/>
    <property type="match status" value="1"/>
</dbReference>
<sequence>MNQNDTYVLALDFGGTKLATAVVRVADGELFGYQKVSTPASMGAEASLSLILQTAESSLEKSLVPSDKIRGAGISFGGPVSADGSKVVLSMHVKGWDNYPLPALVSEHFHLPVRMGNDGNIAALGEWYYGSKAIPDHFMYIQISTGIGGGFILNRKLYAGQGLGAEVGHVKVRFEDADAYPCACGSYGCIESVASGWALARDAKRLFEVVSKESIFYQTAKEIGECSARTLVIAARKGDQDALSIIRSAFCSFALSLSDAITLLDMEEIVIGGGVAVNSWDLLEPILKEKIPNFLQTNLRGRTKIRLSQLNGTETLLGAAKLLDI</sequence>
<dbReference type="Pfam" id="PF00480">
    <property type="entry name" value="ROK"/>
    <property type="match status" value="1"/>
</dbReference>
<dbReference type="STRING" id="1678840.ATC1_1283"/>